<keyword evidence="10" id="KW-1185">Reference proteome</keyword>
<feature type="region of interest" description="Disordered" evidence="8">
    <location>
        <begin position="141"/>
        <end position="164"/>
    </location>
</feature>
<dbReference type="AlphaFoldDB" id="A0A7J5Y4G2"/>
<name>A0A7J5Y4G2_DISMA</name>
<dbReference type="InterPro" id="IPR029058">
    <property type="entry name" value="AB_hydrolase_fold"/>
</dbReference>
<dbReference type="GO" id="GO:0018738">
    <property type="term" value="F:S-formylglutathione hydrolase activity"/>
    <property type="evidence" value="ECO:0007669"/>
    <property type="project" value="UniProtKB-EC"/>
</dbReference>
<dbReference type="Pfam" id="PF00756">
    <property type="entry name" value="Esterase"/>
    <property type="match status" value="1"/>
</dbReference>
<evidence type="ECO:0000256" key="3">
    <source>
        <dbReference type="ARBA" id="ARBA00012479"/>
    </source>
</evidence>
<dbReference type="PANTHER" id="PTHR10061">
    <property type="entry name" value="S-FORMYLGLUTATHIONE HYDROLASE"/>
    <property type="match status" value="1"/>
</dbReference>
<feature type="non-terminal residue" evidence="9">
    <location>
        <position position="164"/>
    </location>
</feature>
<evidence type="ECO:0000313" key="9">
    <source>
        <dbReference type="EMBL" id="KAF3843689.1"/>
    </source>
</evidence>
<dbReference type="EC" id="3.1.2.12" evidence="3"/>
<accession>A0A7J5Y4G2</accession>
<comment type="similarity">
    <text evidence="2">Belongs to the esterase D family.</text>
</comment>
<evidence type="ECO:0000256" key="7">
    <source>
        <dbReference type="ARBA" id="ARBA00032082"/>
    </source>
</evidence>
<dbReference type="Gene3D" id="3.40.50.1820">
    <property type="entry name" value="alpha/beta hydrolase"/>
    <property type="match status" value="1"/>
</dbReference>
<dbReference type="Proteomes" id="UP000518266">
    <property type="component" value="Unassembled WGS sequence"/>
</dbReference>
<dbReference type="EMBL" id="JAAKFY010000018">
    <property type="protein sequence ID" value="KAF3843689.1"/>
    <property type="molecule type" value="Genomic_DNA"/>
</dbReference>
<reference evidence="9 10" key="1">
    <citation type="submission" date="2020-03" db="EMBL/GenBank/DDBJ databases">
        <title>Dissostichus mawsoni Genome sequencing and assembly.</title>
        <authorList>
            <person name="Park H."/>
        </authorList>
    </citation>
    <scope>NUCLEOTIDE SEQUENCE [LARGE SCALE GENOMIC DNA]</scope>
    <source>
        <strain evidence="9">DM0001</strain>
        <tissue evidence="9">Muscle</tissue>
    </source>
</reference>
<evidence type="ECO:0000313" key="10">
    <source>
        <dbReference type="Proteomes" id="UP000518266"/>
    </source>
</evidence>
<comment type="function">
    <text evidence="1">Serine hydrolase involved in the detoxification of formaldehyde.</text>
</comment>
<evidence type="ECO:0000256" key="4">
    <source>
        <dbReference type="ARBA" id="ARBA00016774"/>
    </source>
</evidence>
<dbReference type="SUPFAM" id="SSF53474">
    <property type="entry name" value="alpha/beta-Hydrolases"/>
    <property type="match status" value="1"/>
</dbReference>
<evidence type="ECO:0000256" key="2">
    <source>
        <dbReference type="ARBA" id="ARBA00005622"/>
    </source>
</evidence>
<protein>
    <recommendedName>
        <fullName evidence="4">S-formylglutathione hydrolase</fullName>
        <ecNumber evidence="3">3.1.2.12</ecNumber>
    </recommendedName>
    <alternativeName>
        <fullName evidence="7">Esterase D</fullName>
    </alternativeName>
</protein>
<organism evidence="9 10">
    <name type="scientific">Dissostichus mawsoni</name>
    <name type="common">Antarctic cod</name>
    <dbReference type="NCBI Taxonomy" id="36200"/>
    <lineage>
        <taxon>Eukaryota</taxon>
        <taxon>Metazoa</taxon>
        <taxon>Chordata</taxon>
        <taxon>Craniata</taxon>
        <taxon>Vertebrata</taxon>
        <taxon>Euteleostomi</taxon>
        <taxon>Actinopterygii</taxon>
        <taxon>Neopterygii</taxon>
        <taxon>Teleostei</taxon>
        <taxon>Neoteleostei</taxon>
        <taxon>Acanthomorphata</taxon>
        <taxon>Eupercaria</taxon>
        <taxon>Perciformes</taxon>
        <taxon>Notothenioidei</taxon>
        <taxon>Nototheniidae</taxon>
        <taxon>Dissostichus</taxon>
    </lineage>
</organism>
<evidence type="ECO:0000256" key="8">
    <source>
        <dbReference type="SAM" id="MobiDB-lite"/>
    </source>
</evidence>
<dbReference type="GO" id="GO:0005829">
    <property type="term" value="C:cytosol"/>
    <property type="evidence" value="ECO:0007669"/>
    <property type="project" value="TreeGrafter"/>
</dbReference>
<dbReference type="InterPro" id="IPR014186">
    <property type="entry name" value="S-formylglutathione_hydrol"/>
</dbReference>
<dbReference type="OrthoDB" id="420518at2759"/>
<proteinExistence type="inferred from homology"/>
<feature type="compositionally biased region" description="Basic and acidic residues" evidence="8">
    <location>
        <begin position="149"/>
        <end position="164"/>
    </location>
</feature>
<sequence length="164" mass="17725">MGLWAWVHQEGSRIMKMKRRCEHIFGCVVNSRGDGLCSSLREAVCCPSSQGTRFQLTIVSTGAGSPPLMIRRTISFIQTVSACAPICNPAQSPWGQKAFSGYLGSDRDTWQAYDATVLAASYSSPPLDVLIDQGGTIIPVGQSAAAGQPDRRAPRRDPRRLQSA</sequence>
<dbReference type="GO" id="GO:0046294">
    <property type="term" value="P:formaldehyde catabolic process"/>
    <property type="evidence" value="ECO:0007669"/>
    <property type="project" value="InterPro"/>
</dbReference>
<evidence type="ECO:0000256" key="5">
    <source>
        <dbReference type="ARBA" id="ARBA00022487"/>
    </source>
</evidence>
<evidence type="ECO:0000256" key="1">
    <source>
        <dbReference type="ARBA" id="ARBA00002608"/>
    </source>
</evidence>
<dbReference type="InterPro" id="IPR000801">
    <property type="entry name" value="Esterase-like"/>
</dbReference>
<gene>
    <name evidence="9" type="ORF">F7725_002538</name>
</gene>
<dbReference type="GO" id="GO:0052689">
    <property type="term" value="F:carboxylic ester hydrolase activity"/>
    <property type="evidence" value="ECO:0007669"/>
    <property type="project" value="UniProtKB-KW"/>
</dbReference>
<keyword evidence="5" id="KW-0719">Serine esterase</keyword>
<evidence type="ECO:0000256" key="6">
    <source>
        <dbReference type="ARBA" id="ARBA00022801"/>
    </source>
</evidence>
<keyword evidence="6" id="KW-0378">Hydrolase</keyword>
<dbReference type="PANTHER" id="PTHR10061:SF0">
    <property type="entry name" value="S-FORMYLGLUTATHIONE HYDROLASE"/>
    <property type="match status" value="1"/>
</dbReference>
<comment type="caution">
    <text evidence="9">The sequence shown here is derived from an EMBL/GenBank/DDBJ whole genome shotgun (WGS) entry which is preliminary data.</text>
</comment>